<evidence type="ECO:0000256" key="5">
    <source>
        <dbReference type="ARBA" id="ARBA00022837"/>
    </source>
</evidence>
<dbReference type="Pfam" id="PF00036">
    <property type="entry name" value="EF-hand_1"/>
    <property type="match status" value="1"/>
</dbReference>
<dbReference type="Gene3D" id="1.10.238.10">
    <property type="entry name" value="EF-hand"/>
    <property type="match status" value="2"/>
</dbReference>
<dbReference type="GO" id="GO:0016460">
    <property type="term" value="C:myosin II complex"/>
    <property type="evidence" value="ECO:0007669"/>
    <property type="project" value="TreeGrafter"/>
</dbReference>
<dbReference type="EMBL" id="JAHHUM010001220">
    <property type="protein sequence ID" value="KAK5613364.1"/>
    <property type="molecule type" value="Genomic_DNA"/>
</dbReference>
<dbReference type="GO" id="GO:0005509">
    <property type="term" value="F:calcium ion binding"/>
    <property type="evidence" value="ECO:0007669"/>
    <property type="project" value="InterPro"/>
</dbReference>
<keyword evidence="2" id="KW-0488">Methylation</keyword>
<proteinExistence type="inferred from homology"/>
<dbReference type="PANTHER" id="PTHR23048:SF0">
    <property type="entry name" value="CALMODULIN LIKE 3"/>
    <property type="match status" value="1"/>
</dbReference>
<dbReference type="AlphaFoldDB" id="A0AAV9RWC4"/>
<dbReference type="PANTHER" id="PTHR23048">
    <property type="entry name" value="MYOSIN LIGHT CHAIN 1, 3"/>
    <property type="match status" value="1"/>
</dbReference>
<dbReference type="SMART" id="SM00054">
    <property type="entry name" value="EFh"/>
    <property type="match status" value="2"/>
</dbReference>
<comment type="similarity">
    <text evidence="1">Belongs to the calmodulin family.</text>
</comment>
<evidence type="ECO:0000256" key="2">
    <source>
        <dbReference type="ARBA" id="ARBA00022481"/>
    </source>
</evidence>
<keyword evidence="9" id="KW-1185">Reference proteome</keyword>
<name>A0AAV9RWC4_9TELE</name>
<evidence type="ECO:0000259" key="7">
    <source>
        <dbReference type="PROSITE" id="PS50222"/>
    </source>
</evidence>
<evidence type="ECO:0000256" key="4">
    <source>
        <dbReference type="ARBA" id="ARBA00022737"/>
    </source>
</evidence>
<comment type="caution">
    <text evidence="8">The sequence shown here is derived from an EMBL/GenBank/DDBJ whole genome shotgun (WGS) entry which is preliminary data.</text>
</comment>
<dbReference type="PROSITE" id="PS00018">
    <property type="entry name" value="EF_HAND_1"/>
    <property type="match status" value="1"/>
</dbReference>
<sequence length="136" mass="15827">MLRRNLLEAIRMACNDQKEAPKDNQRKKKNYKIEVTDAQIWELRRDFDAFESARAGPIEVKELQVAMKHLGLEPKEELIRMVANQDPSGAIYFNDFLHVAAQEMEMIDEADQDGDGEVSWEEFQLVMRETKLHSTC</sequence>
<protein>
    <recommendedName>
        <fullName evidence="7">EF-hand domain-containing protein</fullName>
    </recommendedName>
</protein>
<dbReference type="InterPro" id="IPR050230">
    <property type="entry name" value="CALM/Myosin/TropC-like"/>
</dbReference>
<evidence type="ECO:0000313" key="9">
    <source>
        <dbReference type="Proteomes" id="UP001311232"/>
    </source>
</evidence>
<dbReference type="SUPFAM" id="SSF47473">
    <property type="entry name" value="EF-hand"/>
    <property type="match status" value="1"/>
</dbReference>
<keyword evidence="4" id="KW-0677">Repeat</keyword>
<evidence type="ECO:0000313" key="8">
    <source>
        <dbReference type="EMBL" id="KAK5613364.1"/>
    </source>
</evidence>
<dbReference type="Proteomes" id="UP001311232">
    <property type="component" value="Unassembled WGS sequence"/>
</dbReference>
<gene>
    <name evidence="8" type="ORF">CRENBAI_023050</name>
</gene>
<evidence type="ECO:0000256" key="3">
    <source>
        <dbReference type="ARBA" id="ARBA00022723"/>
    </source>
</evidence>
<comment type="function">
    <text evidence="6">Calmodulin acts as part of a calcium signal transduction pathway by mediating the control of a large number of enzymes, ion channels, aquaporins and other proteins through calcium-binding. Calcium-binding is required for the activation of calmodulin. Among the enzymes to be stimulated by the calmodulin-calcium complex are a number of protein kinases, such as myosin light-chain kinases and calmodulin-dependent protein kinase type II (CaMK2), and phosphatases.</text>
</comment>
<keyword evidence="5" id="KW-0106">Calcium</keyword>
<dbReference type="InterPro" id="IPR018247">
    <property type="entry name" value="EF_Hand_1_Ca_BS"/>
</dbReference>
<dbReference type="InterPro" id="IPR002048">
    <property type="entry name" value="EF_hand_dom"/>
</dbReference>
<keyword evidence="3" id="KW-0479">Metal-binding</keyword>
<organism evidence="8 9">
    <name type="scientific">Crenichthys baileyi</name>
    <name type="common">White River springfish</name>
    <dbReference type="NCBI Taxonomy" id="28760"/>
    <lineage>
        <taxon>Eukaryota</taxon>
        <taxon>Metazoa</taxon>
        <taxon>Chordata</taxon>
        <taxon>Craniata</taxon>
        <taxon>Vertebrata</taxon>
        <taxon>Euteleostomi</taxon>
        <taxon>Actinopterygii</taxon>
        <taxon>Neopterygii</taxon>
        <taxon>Teleostei</taxon>
        <taxon>Neoteleostei</taxon>
        <taxon>Acanthomorphata</taxon>
        <taxon>Ovalentaria</taxon>
        <taxon>Atherinomorphae</taxon>
        <taxon>Cyprinodontiformes</taxon>
        <taxon>Goodeidae</taxon>
        <taxon>Crenichthys</taxon>
    </lineage>
</organism>
<feature type="domain" description="EF-hand" evidence="7">
    <location>
        <begin position="98"/>
        <end position="133"/>
    </location>
</feature>
<evidence type="ECO:0000256" key="1">
    <source>
        <dbReference type="ARBA" id="ARBA00009763"/>
    </source>
</evidence>
<reference evidence="8 9" key="1">
    <citation type="submission" date="2021-06" db="EMBL/GenBank/DDBJ databases">
        <authorList>
            <person name="Palmer J.M."/>
        </authorList>
    </citation>
    <scope>NUCLEOTIDE SEQUENCE [LARGE SCALE GENOMIC DNA]</scope>
    <source>
        <strain evidence="8 9">MEX-2019</strain>
        <tissue evidence="8">Muscle</tissue>
    </source>
</reference>
<accession>A0AAV9RWC4</accession>
<dbReference type="PROSITE" id="PS50222">
    <property type="entry name" value="EF_HAND_2"/>
    <property type="match status" value="1"/>
</dbReference>
<dbReference type="InterPro" id="IPR011992">
    <property type="entry name" value="EF-hand-dom_pair"/>
</dbReference>
<evidence type="ECO:0000256" key="6">
    <source>
        <dbReference type="ARBA" id="ARBA00037485"/>
    </source>
</evidence>